<comment type="caution">
    <text evidence="2">The sequence shown here is derived from an EMBL/GenBank/DDBJ whole genome shotgun (WGS) entry which is preliminary data.</text>
</comment>
<feature type="compositionally biased region" description="Gly residues" evidence="1">
    <location>
        <begin position="1"/>
        <end position="50"/>
    </location>
</feature>
<feature type="region of interest" description="Disordered" evidence="1">
    <location>
        <begin position="85"/>
        <end position="113"/>
    </location>
</feature>
<feature type="region of interest" description="Disordered" evidence="1">
    <location>
        <begin position="1"/>
        <end position="61"/>
    </location>
</feature>
<protein>
    <submittedName>
        <fullName evidence="2">Uncharacterized protein</fullName>
    </submittedName>
</protein>
<accession>A0AAV5VKJ6</accession>
<dbReference type="EMBL" id="BTSY01000003">
    <property type="protein sequence ID" value="GMT19135.1"/>
    <property type="molecule type" value="Genomic_DNA"/>
</dbReference>
<keyword evidence="3" id="KW-1185">Reference proteome</keyword>
<dbReference type="Proteomes" id="UP001432322">
    <property type="component" value="Unassembled WGS sequence"/>
</dbReference>
<evidence type="ECO:0000313" key="2">
    <source>
        <dbReference type="EMBL" id="GMT19135.1"/>
    </source>
</evidence>
<evidence type="ECO:0000256" key="1">
    <source>
        <dbReference type="SAM" id="MobiDB-lite"/>
    </source>
</evidence>
<sequence length="113" mass="10710">MPKGGGGGGGGSHGGGAHGGGSHGGGGKSCGGGEGHGGGGGGGKGSGHGGFSQVNAHSAMSDGPFSMQLLAMRTLPLQATFRSIGMEARRSTSPLNSLPGEKNPSRSHPMISC</sequence>
<name>A0AAV5VKJ6_9BILA</name>
<gene>
    <name evidence="2" type="ORF">PFISCL1PPCAC_10432</name>
</gene>
<dbReference type="AlphaFoldDB" id="A0AAV5VKJ6"/>
<proteinExistence type="predicted"/>
<reference evidence="2" key="1">
    <citation type="submission" date="2023-10" db="EMBL/GenBank/DDBJ databases">
        <title>Genome assembly of Pristionchus species.</title>
        <authorList>
            <person name="Yoshida K."/>
            <person name="Sommer R.J."/>
        </authorList>
    </citation>
    <scope>NUCLEOTIDE SEQUENCE</scope>
    <source>
        <strain evidence="2">RS5133</strain>
    </source>
</reference>
<organism evidence="2 3">
    <name type="scientific">Pristionchus fissidentatus</name>
    <dbReference type="NCBI Taxonomy" id="1538716"/>
    <lineage>
        <taxon>Eukaryota</taxon>
        <taxon>Metazoa</taxon>
        <taxon>Ecdysozoa</taxon>
        <taxon>Nematoda</taxon>
        <taxon>Chromadorea</taxon>
        <taxon>Rhabditida</taxon>
        <taxon>Rhabditina</taxon>
        <taxon>Diplogasteromorpha</taxon>
        <taxon>Diplogasteroidea</taxon>
        <taxon>Neodiplogasteridae</taxon>
        <taxon>Pristionchus</taxon>
    </lineage>
</organism>
<evidence type="ECO:0000313" key="3">
    <source>
        <dbReference type="Proteomes" id="UP001432322"/>
    </source>
</evidence>